<organism evidence="1 2">
    <name type="scientific">Mauremys mutica</name>
    <name type="common">yellowpond turtle</name>
    <dbReference type="NCBI Taxonomy" id="74926"/>
    <lineage>
        <taxon>Eukaryota</taxon>
        <taxon>Metazoa</taxon>
        <taxon>Chordata</taxon>
        <taxon>Craniata</taxon>
        <taxon>Vertebrata</taxon>
        <taxon>Euteleostomi</taxon>
        <taxon>Archelosauria</taxon>
        <taxon>Testudinata</taxon>
        <taxon>Testudines</taxon>
        <taxon>Cryptodira</taxon>
        <taxon>Durocryptodira</taxon>
        <taxon>Testudinoidea</taxon>
        <taxon>Geoemydidae</taxon>
        <taxon>Geoemydinae</taxon>
        <taxon>Mauremys</taxon>
    </lineage>
</organism>
<evidence type="ECO:0000313" key="2">
    <source>
        <dbReference type="Proteomes" id="UP000827986"/>
    </source>
</evidence>
<dbReference type="Proteomes" id="UP000827986">
    <property type="component" value="Unassembled WGS sequence"/>
</dbReference>
<evidence type="ECO:0000313" key="1">
    <source>
        <dbReference type="EMBL" id="KAH1181353.1"/>
    </source>
</evidence>
<gene>
    <name evidence="1" type="ORF">KIL84_005079</name>
</gene>
<proteinExistence type="predicted"/>
<dbReference type="AlphaFoldDB" id="A0A9D3XK26"/>
<comment type="caution">
    <text evidence="1">The sequence shown here is derived from an EMBL/GenBank/DDBJ whole genome shotgun (WGS) entry which is preliminary data.</text>
</comment>
<accession>A0A9D3XK26</accession>
<reference evidence="1" key="1">
    <citation type="submission" date="2021-09" db="EMBL/GenBank/DDBJ databases">
        <title>The genome of Mauremys mutica provides insights into the evolution of semi-aquatic lifestyle.</title>
        <authorList>
            <person name="Gong S."/>
            <person name="Gao Y."/>
        </authorList>
    </citation>
    <scope>NUCLEOTIDE SEQUENCE</scope>
    <source>
        <strain evidence="1">MM-2020</strain>
        <tissue evidence="1">Muscle</tissue>
    </source>
</reference>
<keyword evidence="2" id="KW-1185">Reference proteome</keyword>
<sequence>MAKLLSLCPAATGLHVGLCGSGQTNSGTYEILEINRRMSCLELDVFPPLVFIFLAQITRQVAKQWNYVSGLWVGTLAVSTASKPSMRDDALEVYRFSSQTPEWKRRKVRAVQIPEGIFAHQEITS</sequence>
<name>A0A9D3XK26_9SAUR</name>
<protein>
    <submittedName>
        <fullName evidence="1">Uncharacterized protein</fullName>
    </submittedName>
</protein>
<dbReference type="EMBL" id="JAHDVG010000468">
    <property type="protein sequence ID" value="KAH1181353.1"/>
    <property type="molecule type" value="Genomic_DNA"/>
</dbReference>